<evidence type="ECO:0000259" key="4">
    <source>
        <dbReference type="Pfam" id="PF00496"/>
    </source>
</evidence>
<dbReference type="PANTHER" id="PTHR30290:SF64">
    <property type="entry name" value="ABC TRANSPORTER PERIPLASMIC BINDING PROTEIN"/>
    <property type="match status" value="1"/>
</dbReference>
<dbReference type="Gene3D" id="3.10.105.10">
    <property type="entry name" value="Dipeptide-binding Protein, Domain 3"/>
    <property type="match status" value="1"/>
</dbReference>
<proteinExistence type="inferred from homology"/>
<dbReference type="InterPro" id="IPR030678">
    <property type="entry name" value="Peptide/Ni-bd"/>
</dbReference>
<dbReference type="SUPFAM" id="SSF53850">
    <property type="entry name" value="Periplasmic binding protein-like II"/>
    <property type="match status" value="1"/>
</dbReference>
<dbReference type="GO" id="GO:0015833">
    <property type="term" value="P:peptide transport"/>
    <property type="evidence" value="ECO:0007669"/>
    <property type="project" value="TreeGrafter"/>
</dbReference>
<evidence type="ECO:0000256" key="1">
    <source>
        <dbReference type="ARBA" id="ARBA00004418"/>
    </source>
</evidence>
<dbReference type="Gene3D" id="3.40.190.10">
    <property type="entry name" value="Periplasmic binding protein-like II"/>
    <property type="match status" value="1"/>
</dbReference>
<name>A0A5B8FVT8_9RHOB</name>
<dbReference type="Proteomes" id="UP000305888">
    <property type="component" value="Chromosome"/>
</dbReference>
<comment type="subcellular location">
    <subcellularLocation>
        <location evidence="1">Periplasm</location>
    </subcellularLocation>
</comment>
<evidence type="ECO:0000313" key="6">
    <source>
        <dbReference type="Proteomes" id="UP000305888"/>
    </source>
</evidence>
<dbReference type="EMBL" id="CP040818">
    <property type="protein sequence ID" value="QDL92936.1"/>
    <property type="molecule type" value="Genomic_DNA"/>
</dbReference>
<feature type="domain" description="Solute-binding protein family 5" evidence="4">
    <location>
        <begin position="70"/>
        <end position="466"/>
    </location>
</feature>
<dbReference type="GO" id="GO:1904680">
    <property type="term" value="F:peptide transmembrane transporter activity"/>
    <property type="evidence" value="ECO:0007669"/>
    <property type="project" value="TreeGrafter"/>
</dbReference>
<dbReference type="CDD" id="cd08497">
    <property type="entry name" value="MbnE-like"/>
    <property type="match status" value="1"/>
</dbReference>
<dbReference type="Pfam" id="PF00496">
    <property type="entry name" value="SBP_bac_5"/>
    <property type="match status" value="1"/>
</dbReference>
<dbReference type="OrthoDB" id="9803988at2"/>
<dbReference type="InterPro" id="IPR039424">
    <property type="entry name" value="SBP_5"/>
</dbReference>
<dbReference type="PANTHER" id="PTHR30290">
    <property type="entry name" value="PERIPLASMIC BINDING COMPONENT OF ABC TRANSPORTER"/>
    <property type="match status" value="1"/>
</dbReference>
<gene>
    <name evidence="5" type="ORF">FDP22_14780</name>
</gene>
<keyword evidence="6" id="KW-1185">Reference proteome</keyword>
<dbReference type="KEGG" id="ppru:FDP22_14780"/>
<comment type="similarity">
    <text evidence="2">Belongs to the bacterial solute-binding protein 5 family.</text>
</comment>
<sequence length="567" mass="63190">MYGEPALPEGFDHLPYANPDAPQGGRIVMGELGGFDSLNPFILKGNAPWGLRSHVFESLMGRSIDEPFTLYGLLAATIETDDARSWVEFTLRPEARFSDGNPVTVADVMFSMQVLAEKGLPGFASSWAKVAKMEQTGPRSIRFTFSEEDRELPLILGLRPILEKADWEGHDFAESSMRSPVGSGPYVIADAKPGRSITFRRNRDYWGDGLGFNRGRNNLDEIRYDFFRDSNALFEAFRGGLTSVQREGDASRWQNAYDFPAVRDGRVVLSTIPNGRPTGMHGFVFNTRRAVFSDIRVREALTLAFNFDWINARLLDGAFRRIPSYFANSPLGIDGPAGPGERALLGSFAEELPADIFAPEEPENGDAGGRNRGALRKARKLLEEAGWHIGSGGVMETADGTPLSFEIMLRAADDEAVASIYVDALKSLGIDARARLVDDSQYNARRTTYDYDMMVNTWALSLSPGNEQEFYWGSAGRDMEGTRNYMGVASKAVDALIPDMLAARSMEDFTSAVRALDRVLTKGRYVIPFWYTPESWIAHEATLHYPQTTPLYGDWPGFLPEVWWREE</sequence>
<dbReference type="InterPro" id="IPR000914">
    <property type="entry name" value="SBP_5_dom"/>
</dbReference>
<keyword evidence="3" id="KW-0732">Signal</keyword>
<dbReference type="GO" id="GO:0030288">
    <property type="term" value="C:outer membrane-bounded periplasmic space"/>
    <property type="evidence" value="ECO:0007669"/>
    <property type="project" value="TreeGrafter"/>
</dbReference>
<evidence type="ECO:0000256" key="3">
    <source>
        <dbReference type="ARBA" id="ARBA00022729"/>
    </source>
</evidence>
<evidence type="ECO:0000313" key="5">
    <source>
        <dbReference type="EMBL" id="QDL92936.1"/>
    </source>
</evidence>
<accession>A0A5B8FVT8</accession>
<reference evidence="5 6" key="1">
    <citation type="submission" date="2019-06" db="EMBL/GenBank/DDBJ databases">
        <title>Genome sequence of Rhodobacteraceae bacterium D4M1.</title>
        <authorList>
            <person name="Cao J."/>
        </authorList>
    </citation>
    <scope>NUCLEOTIDE SEQUENCE [LARGE SCALE GENOMIC DNA]</scope>
    <source>
        <strain evidence="5 6">D4M1</strain>
    </source>
</reference>
<dbReference type="AlphaFoldDB" id="A0A5B8FVT8"/>
<protein>
    <submittedName>
        <fullName evidence="5">ABC transporter substrate-binding protein</fullName>
    </submittedName>
</protein>
<dbReference type="PIRSF" id="PIRSF002741">
    <property type="entry name" value="MppA"/>
    <property type="match status" value="1"/>
</dbReference>
<dbReference type="RefSeq" id="WP_138578308.1">
    <property type="nucleotide sequence ID" value="NZ_CP040818.1"/>
</dbReference>
<evidence type="ECO:0000256" key="2">
    <source>
        <dbReference type="ARBA" id="ARBA00005695"/>
    </source>
</evidence>
<dbReference type="GO" id="GO:0042884">
    <property type="term" value="P:microcin transport"/>
    <property type="evidence" value="ECO:0007669"/>
    <property type="project" value="TreeGrafter"/>
</dbReference>
<organism evidence="5 6">
    <name type="scientific">Paroceanicella profunda</name>
    <dbReference type="NCBI Taxonomy" id="2579971"/>
    <lineage>
        <taxon>Bacteria</taxon>
        <taxon>Pseudomonadati</taxon>
        <taxon>Pseudomonadota</taxon>
        <taxon>Alphaproteobacteria</taxon>
        <taxon>Rhodobacterales</taxon>
        <taxon>Paracoccaceae</taxon>
        <taxon>Paroceanicella</taxon>
    </lineage>
</organism>
<dbReference type="GO" id="GO:0043190">
    <property type="term" value="C:ATP-binding cassette (ABC) transporter complex"/>
    <property type="evidence" value="ECO:0007669"/>
    <property type="project" value="InterPro"/>
</dbReference>